<comment type="subcellular location">
    <subcellularLocation>
        <location evidence="1">Cell membrane</location>
        <topology evidence="1">Multi-pass membrane protein</topology>
    </subcellularLocation>
</comment>
<dbReference type="AlphaFoldDB" id="A0A8C6RTR7"/>
<keyword evidence="10" id="KW-0807">Transducer</keyword>
<evidence type="ECO:0000256" key="1">
    <source>
        <dbReference type="ARBA" id="ARBA00004651"/>
    </source>
</evidence>
<dbReference type="Pfam" id="PF13853">
    <property type="entry name" value="7tm_4"/>
    <property type="match status" value="1"/>
</dbReference>
<reference evidence="13" key="1">
    <citation type="submission" date="2025-08" db="UniProtKB">
        <authorList>
            <consortium name="Ensembl"/>
        </authorList>
    </citation>
    <scope>IDENTIFICATION</scope>
</reference>
<evidence type="ECO:0000256" key="10">
    <source>
        <dbReference type="ARBA" id="ARBA00023224"/>
    </source>
</evidence>
<dbReference type="InterPro" id="IPR000725">
    <property type="entry name" value="Olfact_rcpt"/>
</dbReference>
<evidence type="ECO:0000313" key="13">
    <source>
        <dbReference type="Ensembl" id="ENSNGAP00000022729.1"/>
    </source>
</evidence>
<protein>
    <submittedName>
        <fullName evidence="13">Olfactory receptor family 10 subfamily Q member 3</fullName>
    </submittedName>
</protein>
<dbReference type="GeneTree" id="ENSGT01140000282524"/>
<dbReference type="PROSITE" id="PS50262">
    <property type="entry name" value="G_PROTEIN_RECEP_F1_2"/>
    <property type="match status" value="1"/>
</dbReference>
<evidence type="ECO:0000256" key="7">
    <source>
        <dbReference type="ARBA" id="ARBA00023040"/>
    </source>
</evidence>
<keyword evidence="6 11" id="KW-1133">Transmembrane helix</keyword>
<dbReference type="GO" id="GO:0005886">
    <property type="term" value="C:plasma membrane"/>
    <property type="evidence" value="ECO:0007669"/>
    <property type="project" value="UniProtKB-SubCell"/>
</dbReference>
<feature type="transmembrane region" description="Helical" evidence="11">
    <location>
        <begin position="61"/>
        <end position="85"/>
    </location>
</feature>
<dbReference type="GO" id="GO:0004930">
    <property type="term" value="F:G protein-coupled receptor activity"/>
    <property type="evidence" value="ECO:0007669"/>
    <property type="project" value="UniProtKB-KW"/>
</dbReference>
<dbReference type="Proteomes" id="UP000694381">
    <property type="component" value="Unassembled WGS sequence"/>
</dbReference>
<evidence type="ECO:0000256" key="11">
    <source>
        <dbReference type="SAM" id="Phobius"/>
    </source>
</evidence>
<feature type="transmembrane region" description="Helical" evidence="11">
    <location>
        <begin position="146"/>
        <end position="165"/>
    </location>
</feature>
<evidence type="ECO:0000256" key="3">
    <source>
        <dbReference type="ARBA" id="ARBA00022606"/>
    </source>
</evidence>
<keyword evidence="8 11" id="KW-0472">Membrane</keyword>
<reference evidence="13" key="2">
    <citation type="submission" date="2025-09" db="UniProtKB">
        <authorList>
            <consortium name="Ensembl"/>
        </authorList>
    </citation>
    <scope>IDENTIFICATION</scope>
</reference>
<keyword evidence="14" id="KW-1185">Reference proteome</keyword>
<accession>A0A8C6RTR7</accession>
<evidence type="ECO:0000313" key="14">
    <source>
        <dbReference type="Proteomes" id="UP000694381"/>
    </source>
</evidence>
<dbReference type="InterPro" id="IPR050516">
    <property type="entry name" value="Olfactory_GPCR"/>
</dbReference>
<organism evidence="13 14">
    <name type="scientific">Nannospalax galili</name>
    <name type="common">Northern Israeli blind subterranean mole rat</name>
    <name type="synonym">Spalax galili</name>
    <dbReference type="NCBI Taxonomy" id="1026970"/>
    <lineage>
        <taxon>Eukaryota</taxon>
        <taxon>Metazoa</taxon>
        <taxon>Chordata</taxon>
        <taxon>Craniata</taxon>
        <taxon>Vertebrata</taxon>
        <taxon>Euteleostomi</taxon>
        <taxon>Mammalia</taxon>
        <taxon>Eutheria</taxon>
        <taxon>Euarchontoglires</taxon>
        <taxon>Glires</taxon>
        <taxon>Rodentia</taxon>
        <taxon>Myomorpha</taxon>
        <taxon>Muroidea</taxon>
        <taxon>Spalacidae</taxon>
        <taxon>Spalacinae</taxon>
        <taxon>Nannospalax</taxon>
    </lineage>
</organism>
<evidence type="ECO:0000256" key="4">
    <source>
        <dbReference type="ARBA" id="ARBA00022692"/>
    </source>
</evidence>
<evidence type="ECO:0000256" key="9">
    <source>
        <dbReference type="ARBA" id="ARBA00023170"/>
    </source>
</evidence>
<dbReference type="GO" id="GO:0004984">
    <property type="term" value="F:olfactory receptor activity"/>
    <property type="evidence" value="ECO:0007669"/>
    <property type="project" value="InterPro"/>
</dbReference>
<dbReference type="Ensembl" id="ENSNGAT00000028417.1">
    <property type="protein sequence ID" value="ENSNGAP00000022729.1"/>
    <property type="gene ID" value="ENSNGAG00000021513.1"/>
</dbReference>
<feature type="domain" description="G-protein coupled receptors family 1 profile" evidence="12">
    <location>
        <begin position="41"/>
        <end position="216"/>
    </location>
</feature>
<keyword evidence="5" id="KW-0552">Olfaction</keyword>
<keyword evidence="4 11" id="KW-0812">Transmembrane</keyword>
<dbReference type="SUPFAM" id="SSF81321">
    <property type="entry name" value="Family A G protein-coupled receptor-like"/>
    <property type="match status" value="1"/>
</dbReference>
<evidence type="ECO:0000256" key="2">
    <source>
        <dbReference type="ARBA" id="ARBA00022475"/>
    </source>
</evidence>
<evidence type="ECO:0000256" key="8">
    <source>
        <dbReference type="ARBA" id="ARBA00023136"/>
    </source>
</evidence>
<keyword evidence="7" id="KW-0297">G-protein coupled receptor</keyword>
<dbReference type="Gene3D" id="1.20.1070.10">
    <property type="entry name" value="Rhodopsin 7-helix transmembrane proteins"/>
    <property type="match status" value="1"/>
</dbReference>
<keyword evidence="2" id="KW-1003">Cell membrane</keyword>
<dbReference type="OMA" id="AMLEIGY"/>
<evidence type="ECO:0000256" key="6">
    <source>
        <dbReference type="ARBA" id="ARBA00022989"/>
    </source>
</evidence>
<feature type="transmembrane region" description="Helical" evidence="11">
    <location>
        <begin position="185"/>
        <end position="212"/>
    </location>
</feature>
<feature type="transmembrane region" description="Helical" evidence="11">
    <location>
        <begin position="28"/>
        <end position="49"/>
    </location>
</feature>
<evidence type="ECO:0000259" key="12">
    <source>
        <dbReference type="PROSITE" id="PS50262"/>
    </source>
</evidence>
<name>A0A8C6RTR7_NANGA</name>
<dbReference type="InterPro" id="IPR017452">
    <property type="entry name" value="GPCR_Rhodpsn_7TM"/>
</dbReference>
<keyword evidence="3" id="KW-0716">Sensory transduction</keyword>
<dbReference type="PANTHER" id="PTHR26452">
    <property type="entry name" value="OLFACTORY RECEPTOR"/>
    <property type="match status" value="1"/>
</dbReference>
<sequence>MEEGNQTRVVYFHFQPFLTNMTLASLEFMGFLLPYVGSLAGNLSIALTVWQDHSLHTPMYFFLFVLAVLELGYSTNIAPLVLASILSMGKMIMSLPVGDRLEPRVILQLIWSDCVLFAVMAYDTYVAICHPLHYNLIVTWQVCREMTLVSLGLGCLLSLEIYHFFCDIPAVMCLVCTDMHIEQAAVFITVAAVAIPLLLICLSCSCIVATILRMKSYGCCTLIYLRPSSSYSPEEGWAVSVVYTFFSPLLIPLIYSIRNQEANDAVKRLMARTFWFWKLETFLPRK</sequence>
<evidence type="ECO:0000256" key="5">
    <source>
        <dbReference type="ARBA" id="ARBA00022725"/>
    </source>
</evidence>
<proteinExistence type="predicted"/>
<keyword evidence="9" id="KW-0675">Receptor</keyword>